<comment type="similarity">
    <text evidence="5">Belongs to the BI1 family.</text>
</comment>
<evidence type="ECO:0000256" key="3">
    <source>
        <dbReference type="ARBA" id="ARBA00022989"/>
    </source>
</evidence>
<evidence type="ECO:0000256" key="5">
    <source>
        <dbReference type="RuleBase" id="RU004379"/>
    </source>
</evidence>
<evidence type="ECO:0000313" key="6">
    <source>
        <dbReference type="EMBL" id="CCD70977.1"/>
    </source>
</evidence>
<dbReference type="CTD" id="176892"/>
<evidence type="ECO:0000256" key="4">
    <source>
        <dbReference type="ARBA" id="ARBA00023136"/>
    </source>
</evidence>
<dbReference type="HOGENOM" id="CLU_050797_1_0_1"/>
<dbReference type="GO" id="GO:0005743">
    <property type="term" value="C:mitochondrial inner membrane"/>
    <property type="evidence" value="ECO:0000318"/>
    <property type="project" value="GO_Central"/>
</dbReference>
<feature type="transmembrane region" description="Helical" evidence="5">
    <location>
        <begin position="113"/>
        <end position="134"/>
    </location>
</feature>
<dbReference type="InterPro" id="IPR006214">
    <property type="entry name" value="Bax_inhibitor_1-related"/>
</dbReference>
<dbReference type="CDD" id="cd10431">
    <property type="entry name" value="GHITM"/>
    <property type="match status" value="1"/>
</dbReference>
<dbReference type="Bgee" id="WBGene00019664">
    <property type="expression patterns" value="Expressed in germ line (C elegans) and 4 other cell types or tissues"/>
</dbReference>
<dbReference type="PaxDb" id="6239-K11H12.8a"/>
<proteinExistence type="evidence at protein level"/>
<comment type="subcellular location">
    <subcellularLocation>
        <location evidence="1">Membrane</location>
        <topology evidence="1">Multi-pass membrane protein</topology>
    </subcellularLocation>
</comment>
<organism evidence="6 7">
    <name type="scientific">Caenorhabditis elegans</name>
    <dbReference type="NCBI Taxonomy" id="6239"/>
    <lineage>
        <taxon>Eukaryota</taxon>
        <taxon>Metazoa</taxon>
        <taxon>Ecdysozoa</taxon>
        <taxon>Nematoda</taxon>
        <taxon>Chromadorea</taxon>
        <taxon>Rhabditida</taxon>
        <taxon>Rhabditina</taxon>
        <taxon>Rhabditomorpha</taxon>
        <taxon>Rhabditoidea</taxon>
        <taxon>Rhabditidae</taxon>
        <taxon>Peloderinae</taxon>
        <taxon>Caenorhabditis</taxon>
    </lineage>
</organism>
<dbReference type="InterPro" id="IPR035871">
    <property type="entry name" value="GHITM"/>
</dbReference>
<dbReference type="AGR" id="WB:WBGene00019664"/>
<dbReference type="PeptideAtlas" id="P91373"/>
<feature type="transmembrane region" description="Helical" evidence="5">
    <location>
        <begin position="140"/>
        <end position="166"/>
    </location>
</feature>
<dbReference type="EMBL" id="BX284604">
    <property type="protein sequence ID" value="CCD70977.1"/>
    <property type="molecule type" value="Genomic_DNA"/>
</dbReference>
<dbReference type="InParanoid" id="P91373"/>
<gene>
    <name evidence="6" type="ORF">CELE_K11H12.8</name>
    <name evidence="6 8" type="ORF">K11H12.8</name>
</gene>
<accession>P91373</accession>
<dbReference type="PANTHER" id="PTHR23291">
    <property type="entry name" value="BAX INHIBITOR-RELATED"/>
    <property type="match status" value="1"/>
</dbReference>
<sequence length="342" mass="36077">MLSRLTMTVPKVATFTSGVRFFANTAAKSARYGGGQSGFGSRVNQGFGVRTGPTLKERLLGPTTGKPFVYGTYALAGASVFGVGALMYYGLVSKEQSILQKSAIWPSYVRERISTTYAYLAGSLALTAVSGVAASRSAAIMRLTAGGGMMSLFGTMAAMIASGMLARSIDYESTVAKHLAWALHCGVLGAVFAPLCFMAGPVLTRAAWYTAGIVGGLSATAITAPSEKFLMMSGPLAMGFGVVFVANIGAFFLPPGSALGASLASIVVYGGLILFSAFLLYDTQRLVKKAENHPHSSQLYGSDMQIRSFDPINAQMSIYMDVLNIFMRLVMIMGGMNGNRRK</sequence>
<evidence type="ECO:0007829" key="9">
    <source>
        <dbReference type="PeptideAtlas" id="P91373"/>
    </source>
</evidence>
<dbReference type="OrthoDB" id="6285520at2759"/>
<keyword evidence="2 5" id="KW-0812">Transmembrane</keyword>
<dbReference type="GO" id="GO:0007007">
    <property type="term" value="P:inner mitochondrial membrane organization"/>
    <property type="evidence" value="ECO:0000318"/>
    <property type="project" value="GO_Central"/>
</dbReference>
<dbReference type="GO" id="GO:0099093">
    <property type="term" value="P:calcium export from the mitochondrion"/>
    <property type="evidence" value="ECO:0000318"/>
    <property type="project" value="GO_Central"/>
</dbReference>
<dbReference type="RefSeq" id="NP_741296.1">
    <property type="nucleotide sequence ID" value="NM_171248.3"/>
</dbReference>
<dbReference type="PhylomeDB" id="P91373"/>
<dbReference type="FunCoup" id="P91373">
    <property type="interactions" value="1258"/>
</dbReference>
<keyword evidence="3 5" id="KW-1133">Transmembrane helix</keyword>
<reference evidence="6 7" key="1">
    <citation type="journal article" date="1998" name="Science">
        <title>Genome sequence of the nematode C. elegans: a platform for investigating biology.</title>
        <authorList>
            <consortium name="The C. elegans sequencing consortium"/>
            <person name="Sulson J.E."/>
            <person name="Waterston R."/>
        </authorList>
    </citation>
    <scope>NUCLEOTIDE SEQUENCE [LARGE SCALE GENOMIC DNA]</scope>
    <source>
        <strain evidence="6 7">Bristol N2</strain>
    </source>
</reference>
<evidence type="ECO:0000313" key="8">
    <source>
        <dbReference type="WormBase" id="K11H12.8a"/>
    </source>
</evidence>
<dbReference type="eggNOG" id="KOG1630">
    <property type="taxonomic scope" value="Eukaryota"/>
</dbReference>
<protein>
    <submittedName>
        <fullName evidence="6">Growth hormone-inducible transmembrane protein</fullName>
    </submittedName>
</protein>
<dbReference type="STRING" id="6239.K11H12.8a.2"/>
<dbReference type="Pfam" id="PF01027">
    <property type="entry name" value="Bax1-I"/>
    <property type="match status" value="1"/>
</dbReference>
<feature type="transmembrane region" description="Helical" evidence="5">
    <location>
        <begin position="68"/>
        <end position="92"/>
    </location>
</feature>
<dbReference type="PIR" id="T34438">
    <property type="entry name" value="T34438"/>
</dbReference>
<evidence type="ECO:0000256" key="2">
    <source>
        <dbReference type="ARBA" id="ARBA00022692"/>
    </source>
</evidence>
<dbReference type="Proteomes" id="UP000001940">
    <property type="component" value="Chromosome IV"/>
</dbReference>
<dbReference type="WormBase" id="K11H12.8a">
    <property type="protein sequence ID" value="CE12160"/>
    <property type="gene ID" value="WBGene00019664"/>
</dbReference>
<feature type="transmembrane region" description="Helical" evidence="5">
    <location>
        <begin position="236"/>
        <end position="253"/>
    </location>
</feature>
<keyword evidence="9" id="KW-1267">Proteomics identification</keyword>
<dbReference type="AlphaFoldDB" id="P91373"/>
<feature type="transmembrane region" description="Helical" evidence="5">
    <location>
        <begin position="206"/>
        <end position="224"/>
    </location>
</feature>
<dbReference type="ExpressionAtlas" id="P91373">
    <property type="expression patterns" value="baseline and differential"/>
</dbReference>
<dbReference type="UCSC" id="K11H12.8a">
    <property type="organism name" value="c. elegans"/>
</dbReference>
<feature type="transmembrane region" description="Helical" evidence="5">
    <location>
        <begin position="259"/>
        <end position="281"/>
    </location>
</feature>
<keyword evidence="7" id="KW-1185">Reference proteome</keyword>
<feature type="transmembrane region" description="Helical" evidence="5">
    <location>
        <begin position="178"/>
        <end position="200"/>
    </location>
</feature>
<dbReference type="GO" id="GO:0005262">
    <property type="term" value="F:calcium channel activity"/>
    <property type="evidence" value="ECO:0000318"/>
    <property type="project" value="GO_Central"/>
</dbReference>
<dbReference type="GeneID" id="176892"/>
<evidence type="ECO:0000256" key="1">
    <source>
        <dbReference type="ARBA" id="ARBA00004141"/>
    </source>
</evidence>
<dbReference type="PANTHER" id="PTHR23291:SF112">
    <property type="entry name" value="GROWTH HORMONE-INDUCIBLE TRANSMEMBRANE PROTEIN"/>
    <property type="match status" value="1"/>
</dbReference>
<evidence type="ECO:0000313" key="7">
    <source>
        <dbReference type="Proteomes" id="UP000001940"/>
    </source>
</evidence>
<keyword evidence="4 5" id="KW-0472">Membrane</keyword>
<name>P91373_CAEEL</name>
<dbReference type="OMA" id="TLMWSER"/>